<keyword evidence="2" id="KW-1185">Reference proteome</keyword>
<proteinExistence type="predicted"/>
<sequence length="913" mass="102305">MLEPRAADIPIFFVVLVVLPLAAYVLLGKWSDAAKKKHRMSFLAQIAAEETCRAEAMAVGDFTPLAPPPRNGVHECALCFGRATTRCSRCKSVRYCSGKCQIIHWRQVHKQECQPVDDSIGCVSPFLWMAEECGDESINRNGNMDLLAFHPGTHKAYICSNPSENSVNPSDMFAANSVRSERRSKEKRMPDRLDRDMGSVNGFVCDVLEELPDSTADYSPSLRARPTKEAPARHKARSNDSPRSFQQFYGKGCNNESIYMNGCAVASSLLDDMGDGTNIVKKPCTPVNGKKMVGEKHIADFEQEVDTSLTTILAKGLGGNTRRGKPEKVITKASSEQHVRSENREKISVGVTKDVKVMEVVRPDATASTSEQQEKSKVLMLFPYEEFVRLFQHEAFEFSPRGLINCGNSCYANAVLQCLTCTKPLTVYLLLRSHSRNCHGKDWCLICELEQHVAMLRESGVPLSPSRILLHLRNMNRQIGSGSQEDAHEFLRLLIASMQYICLEGLGGEKKVNPRLQETTFVQHTFGGRLKSKVKCLQCHQESERYENILDLTLEIDGWVGSLEDALRKFTTPEHLEGENMYICGRCGSYVRARKQLRIHEAPNVLTIVLKRFQEGKYGKIGKHISFPEMLDMVPYMTGTGDMPPLYMLYAVVVHLDTQNASFSGHYVSYVRNLRGTWFKIDDSVVQPVASSQVMSEGAYILFYIRSCPRPLRLYNAKAPKQPNVVASKHYTSRSQSLRQAEAKPHILVAGKEPVFASRGQVHKNFWPTTGNLDKLSHKDLCDSTSSDWSLFTSSDEASFTTESTRDSFSTADTDRSNADPSSSTHNPRDHPWQNPISCRLYSGSGAQTRYVSEDRGYVLDSYRSKHRVDVGRRRESTRKMDVGLAGDRNYLKSCSVAKHVSDRISSLCKSSS</sequence>
<comment type="caution">
    <text evidence="1">The sequence shown here is derived from an EMBL/GenBank/DDBJ whole genome shotgun (WGS) entry which is preliminary data.</text>
</comment>
<dbReference type="EMBL" id="CM042880">
    <property type="protein sequence ID" value="KAI4390168.1"/>
    <property type="molecule type" value="Genomic_DNA"/>
</dbReference>
<evidence type="ECO:0000313" key="1">
    <source>
        <dbReference type="EMBL" id="KAI4390168.1"/>
    </source>
</evidence>
<dbReference type="Proteomes" id="UP001057402">
    <property type="component" value="Chromosome 1"/>
</dbReference>
<gene>
    <name evidence="1" type="ORF">MLD38_002307</name>
</gene>
<organism evidence="1 2">
    <name type="scientific">Melastoma candidum</name>
    <dbReference type="NCBI Taxonomy" id="119954"/>
    <lineage>
        <taxon>Eukaryota</taxon>
        <taxon>Viridiplantae</taxon>
        <taxon>Streptophyta</taxon>
        <taxon>Embryophyta</taxon>
        <taxon>Tracheophyta</taxon>
        <taxon>Spermatophyta</taxon>
        <taxon>Magnoliopsida</taxon>
        <taxon>eudicotyledons</taxon>
        <taxon>Gunneridae</taxon>
        <taxon>Pentapetalae</taxon>
        <taxon>rosids</taxon>
        <taxon>malvids</taxon>
        <taxon>Myrtales</taxon>
        <taxon>Melastomataceae</taxon>
        <taxon>Melastomatoideae</taxon>
        <taxon>Melastomateae</taxon>
        <taxon>Melastoma</taxon>
    </lineage>
</organism>
<protein>
    <submittedName>
        <fullName evidence="1">Uncharacterized protein</fullName>
    </submittedName>
</protein>
<reference evidence="2" key="1">
    <citation type="journal article" date="2023" name="Front. Plant Sci.">
        <title>Chromosomal-level genome assembly of Melastoma candidum provides insights into trichome evolution.</title>
        <authorList>
            <person name="Zhong Y."/>
            <person name="Wu W."/>
            <person name="Sun C."/>
            <person name="Zou P."/>
            <person name="Liu Y."/>
            <person name="Dai S."/>
            <person name="Zhou R."/>
        </authorList>
    </citation>
    <scope>NUCLEOTIDE SEQUENCE [LARGE SCALE GENOMIC DNA]</scope>
</reference>
<accession>A0ACB9SKX9</accession>
<evidence type="ECO:0000313" key="2">
    <source>
        <dbReference type="Proteomes" id="UP001057402"/>
    </source>
</evidence>
<name>A0ACB9SKX9_9MYRT</name>